<sequence>MEKLQSGRALHQCKRLDVVGSLHPTFDADMSQNDDEYVISLHDIRSDILHA</sequence>
<gene>
    <name evidence="1" type="primary">ORF50858</name>
</gene>
<reference evidence="1" key="1">
    <citation type="submission" date="2014-12" db="EMBL/GenBank/DDBJ databases">
        <title>Insight into the proteome of Arion vulgaris.</title>
        <authorList>
            <person name="Aradska J."/>
            <person name="Bulat T."/>
            <person name="Smidak R."/>
            <person name="Sarate P."/>
            <person name="Gangsoo J."/>
            <person name="Sialana F."/>
            <person name="Bilban M."/>
            <person name="Lubec G."/>
        </authorList>
    </citation>
    <scope>NUCLEOTIDE SEQUENCE</scope>
    <source>
        <tissue evidence="1">Skin</tissue>
    </source>
</reference>
<organism evidence="1">
    <name type="scientific">Arion vulgaris</name>
    <dbReference type="NCBI Taxonomy" id="1028688"/>
    <lineage>
        <taxon>Eukaryota</taxon>
        <taxon>Metazoa</taxon>
        <taxon>Spiralia</taxon>
        <taxon>Lophotrochozoa</taxon>
        <taxon>Mollusca</taxon>
        <taxon>Gastropoda</taxon>
        <taxon>Heterobranchia</taxon>
        <taxon>Euthyneura</taxon>
        <taxon>Panpulmonata</taxon>
        <taxon>Eupulmonata</taxon>
        <taxon>Stylommatophora</taxon>
        <taxon>Helicina</taxon>
        <taxon>Arionoidea</taxon>
        <taxon>Arionidae</taxon>
        <taxon>Arion</taxon>
    </lineage>
</organism>
<name>A0A0B6Z711_9EUPU</name>
<dbReference type="EMBL" id="HACG01017312">
    <property type="protein sequence ID" value="CEK64177.1"/>
    <property type="molecule type" value="Transcribed_RNA"/>
</dbReference>
<evidence type="ECO:0000313" key="1">
    <source>
        <dbReference type="EMBL" id="CEK64177.1"/>
    </source>
</evidence>
<dbReference type="AlphaFoldDB" id="A0A0B6Z711"/>
<accession>A0A0B6Z711</accession>
<feature type="non-terminal residue" evidence="1">
    <location>
        <position position="51"/>
    </location>
</feature>
<protein>
    <submittedName>
        <fullName evidence="1">Uncharacterized protein</fullName>
    </submittedName>
</protein>
<proteinExistence type="predicted"/>